<evidence type="ECO:0000313" key="2">
    <source>
        <dbReference type="EMBL" id="SPJ28640.1"/>
    </source>
</evidence>
<dbReference type="EMBL" id="ONZG01000004">
    <property type="protein sequence ID" value="SPJ28640.1"/>
    <property type="molecule type" value="Genomic_DNA"/>
</dbReference>
<protein>
    <submittedName>
        <fullName evidence="2">Uncharacterized protein</fullName>
    </submittedName>
</protein>
<proteinExistence type="predicted"/>
<evidence type="ECO:0000313" key="3">
    <source>
        <dbReference type="Proteomes" id="UP000244898"/>
    </source>
</evidence>
<organism evidence="2 3">
    <name type="scientific">Falsiruegeria mediterranea M17</name>
    <dbReference type="NCBI Taxonomy" id="1200281"/>
    <lineage>
        <taxon>Bacteria</taxon>
        <taxon>Pseudomonadati</taxon>
        <taxon>Pseudomonadota</taxon>
        <taxon>Alphaproteobacteria</taxon>
        <taxon>Rhodobacterales</taxon>
        <taxon>Roseobacteraceae</taxon>
        <taxon>Falsiruegeria</taxon>
    </lineage>
</organism>
<accession>A0A2R8C874</accession>
<evidence type="ECO:0000256" key="1">
    <source>
        <dbReference type="SAM" id="MobiDB-lite"/>
    </source>
</evidence>
<reference evidence="3" key="1">
    <citation type="submission" date="2018-03" db="EMBL/GenBank/DDBJ databases">
        <authorList>
            <person name="Rodrigo-Torres L."/>
            <person name="Arahal R. D."/>
            <person name="Lucena T."/>
        </authorList>
    </citation>
    <scope>NUCLEOTIDE SEQUENCE [LARGE SCALE GENOMIC DNA]</scope>
    <source>
        <strain evidence="3">CECT 7615</strain>
    </source>
</reference>
<gene>
    <name evidence="2" type="ORF">TRM7615_02142</name>
</gene>
<dbReference type="AlphaFoldDB" id="A0A2R8C874"/>
<dbReference type="Proteomes" id="UP000244898">
    <property type="component" value="Unassembled WGS sequence"/>
</dbReference>
<feature type="region of interest" description="Disordered" evidence="1">
    <location>
        <begin position="122"/>
        <end position="141"/>
    </location>
</feature>
<keyword evidence="3" id="KW-1185">Reference proteome</keyword>
<name>A0A2R8C874_9RHOB</name>
<sequence length="141" mass="15709">MPQGSIEKEMFMEPNRPNVPQNVHQLRVNSMGRQMTHGPARIDCETASLLRAILLPLFASATSWTDLIDKLEAKGFHPMFRTGQLCLTKQSDGSRICGLRFLGLDIYELVLRFGRPCVMPHSGSSADGEILRQPPNGPLLH</sequence>